<organism evidence="1 2">
    <name type="scientific">Streptosporangium jomthongense</name>
    <dbReference type="NCBI Taxonomy" id="1193683"/>
    <lineage>
        <taxon>Bacteria</taxon>
        <taxon>Bacillati</taxon>
        <taxon>Actinomycetota</taxon>
        <taxon>Actinomycetes</taxon>
        <taxon>Streptosporangiales</taxon>
        <taxon>Streptosporangiaceae</taxon>
        <taxon>Streptosporangium</taxon>
    </lineage>
</organism>
<evidence type="ECO:0000313" key="2">
    <source>
        <dbReference type="Proteomes" id="UP001595698"/>
    </source>
</evidence>
<protein>
    <submittedName>
        <fullName evidence="1">Uncharacterized protein</fullName>
    </submittedName>
</protein>
<accession>A0ABV8EYE7</accession>
<comment type="caution">
    <text evidence="1">The sequence shown here is derived from an EMBL/GenBank/DDBJ whole genome shotgun (WGS) entry which is preliminary data.</text>
</comment>
<proteinExistence type="predicted"/>
<dbReference type="RefSeq" id="WP_386189748.1">
    <property type="nucleotide sequence ID" value="NZ_JBHSBC010000011.1"/>
</dbReference>
<dbReference type="EMBL" id="JBHSBC010000011">
    <property type="protein sequence ID" value="MFC3980760.1"/>
    <property type="molecule type" value="Genomic_DNA"/>
</dbReference>
<reference evidence="2" key="1">
    <citation type="journal article" date="2019" name="Int. J. Syst. Evol. Microbiol.">
        <title>The Global Catalogue of Microorganisms (GCM) 10K type strain sequencing project: providing services to taxonomists for standard genome sequencing and annotation.</title>
        <authorList>
            <consortium name="The Broad Institute Genomics Platform"/>
            <consortium name="The Broad Institute Genome Sequencing Center for Infectious Disease"/>
            <person name="Wu L."/>
            <person name="Ma J."/>
        </authorList>
    </citation>
    <scope>NUCLEOTIDE SEQUENCE [LARGE SCALE GENOMIC DNA]</scope>
    <source>
        <strain evidence="2">TBRC 7912</strain>
    </source>
</reference>
<keyword evidence="2" id="KW-1185">Reference proteome</keyword>
<name>A0ABV8EYE7_9ACTN</name>
<sequence>MKNVIVMKEPAQSTECERRMALSADNDTIVSVTAKRGEKGRASLCDIADTATEIAAEKLGAGELEKYPRSLPQDSLANEDACALLSLDALGEFVPGVDAANPYVGYGNWTCKWSSTTGDLRVNLHFDQGRQPDSTDGAPTRLNGYRAFVERWADDERACLTQVVYRSYPDRYGRTKAETLQLLVDGSFPMDRLCRVSIELARSATAQLRGAA</sequence>
<dbReference type="Proteomes" id="UP001595698">
    <property type="component" value="Unassembled WGS sequence"/>
</dbReference>
<evidence type="ECO:0000313" key="1">
    <source>
        <dbReference type="EMBL" id="MFC3980760.1"/>
    </source>
</evidence>
<gene>
    <name evidence="1" type="ORF">ACFOYY_11545</name>
</gene>